<accession>A0A238ZRC2</accession>
<dbReference type="EMBL" id="FZOJ01000001">
    <property type="protein sequence ID" value="SNR85692.1"/>
    <property type="molecule type" value="Genomic_DNA"/>
</dbReference>
<gene>
    <name evidence="1" type="ORF">SAMN05446037_100144</name>
</gene>
<name>A0A238ZRC2_9FIRM</name>
<sequence length="53" mass="6149">MSDSNCCGKCNFFKEGELVSTIGKCFITSEIKKADEYCTKTNYFRKKDQKENH</sequence>
<dbReference type="RefSeq" id="WP_176431111.1">
    <property type="nucleotide sequence ID" value="NZ_FZOJ01000001.1"/>
</dbReference>
<protein>
    <submittedName>
        <fullName evidence="1">Uncharacterized protein</fullName>
    </submittedName>
</protein>
<organism evidence="1 2">
    <name type="scientific">Anaerovirgula multivorans</name>
    <dbReference type="NCBI Taxonomy" id="312168"/>
    <lineage>
        <taxon>Bacteria</taxon>
        <taxon>Bacillati</taxon>
        <taxon>Bacillota</taxon>
        <taxon>Clostridia</taxon>
        <taxon>Peptostreptococcales</taxon>
        <taxon>Natronincolaceae</taxon>
        <taxon>Anaerovirgula</taxon>
    </lineage>
</organism>
<evidence type="ECO:0000313" key="1">
    <source>
        <dbReference type="EMBL" id="SNR85692.1"/>
    </source>
</evidence>
<dbReference type="Proteomes" id="UP000198304">
    <property type="component" value="Unassembled WGS sequence"/>
</dbReference>
<dbReference type="AlphaFoldDB" id="A0A238ZRC2"/>
<evidence type="ECO:0000313" key="2">
    <source>
        <dbReference type="Proteomes" id="UP000198304"/>
    </source>
</evidence>
<keyword evidence="2" id="KW-1185">Reference proteome</keyword>
<proteinExistence type="predicted"/>
<reference evidence="1 2" key="1">
    <citation type="submission" date="2017-06" db="EMBL/GenBank/DDBJ databases">
        <authorList>
            <person name="Kim H.J."/>
            <person name="Triplett B.A."/>
        </authorList>
    </citation>
    <scope>NUCLEOTIDE SEQUENCE [LARGE SCALE GENOMIC DNA]</scope>
    <source>
        <strain evidence="1 2">SCA</strain>
    </source>
</reference>